<dbReference type="GO" id="GO:0005886">
    <property type="term" value="C:plasma membrane"/>
    <property type="evidence" value="ECO:0007669"/>
    <property type="project" value="TreeGrafter"/>
</dbReference>
<protein>
    <recommendedName>
        <fullName evidence="8">MFS transporter</fullName>
    </recommendedName>
</protein>
<evidence type="ECO:0000256" key="2">
    <source>
        <dbReference type="ARBA" id="ARBA00022692"/>
    </source>
</evidence>
<keyword evidence="4 5" id="KW-0472">Membrane</keyword>
<keyword evidence="3 5" id="KW-1133">Transmembrane helix</keyword>
<dbReference type="EMBL" id="RBWE01000001">
    <property type="protein sequence ID" value="RKO66010.1"/>
    <property type="molecule type" value="Genomic_DNA"/>
</dbReference>
<evidence type="ECO:0000313" key="6">
    <source>
        <dbReference type="EMBL" id="RKO66010.1"/>
    </source>
</evidence>
<organism evidence="6 7">
    <name type="scientific">Desulfofundulus salinus</name>
    <dbReference type="NCBI Taxonomy" id="2419843"/>
    <lineage>
        <taxon>Bacteria</taxon>
        <taxon>Bacillati</taxon>
        <taxon>Bacillota</taxon>
        <taxon>Clostridia</taxon>
        <taxon>Eubacteriales</taxon>
        <taxon>Peptococcaceae</taxon>
        <taxon>Desulfofundulus</taxon>
    </lineage>
</organism>
<comment type="subcellular location">
    <subcellularLocation>
        <location evidence="1">Membrane</location>
        <topology evidence="1">Multi-pass membrane protein</topology>
    </subcellularLocation>
</comment>
<evidence type="ECO:0008006" key="8">
    <source>
        <dbReference type="Google" id="ProtNLM"/>
    </source>
</evidence>
<keyword evidence="7" id="KW-1185">Reference proteome</keyword>
<dbReference type="AlphaFoldDB" id="A0A494WZE3"/>
<evidence type="ECO:0000313" key="7">
    <source>
        <dbReference type="Proteomes" id="UP000271256"/>
    </source>
</evidence>
<evidence type="ECO:0000256" key="1">
    <source>
        <dbReference type="ARBA" id="ARBA00004141"/>
    </source>
</evidence>
<gene>
    <name evidence="6" type="ORF">D7024_02970</name>
</gene>
<evidence type="ECO:0000256" key="5">
    <source>
        <dbReference type="SAM" id="Phobius"/>
    </source>
</evidence>
<name>A0A494WZE3_9FIRM</name>
<comment type="caution">
    <text evidence="6">The sequence shown here is derived from an EMBL/GenBank/DDBJ whole genome shotgun (WGS) entry which is preliminary data.</text>
</comment>
<accession>A0A494WZE3</accession>
<dbReference type="PANTHER" id="PTHR23501">
    <property type="entry name" value="MAJOR FACILITATOR SUPERFAMILY"/>
    <property type="match status" value="1"/>
</dbReference>
<dbReference type="Proteomes" id="UP000271256">
    <property type="component" value="Unassembled WGS sequence"/>
</dbReference>
<proteinExistence type="predicted"/>
<keyword evidence="2 5" id="KW-0812">Transmembrane</keyword>
<dbReference type="GO" id="GO:0022857">
    <property type="term" value="F:transmembrane transporter activity"/>
    <property type="evidence" value="ECO:0007669"/>
    <property type="project" value="TreeGrafter"/>
</dbReference>
<feature type="transmembrane region" description="Helical" evidence="5">
    <location>
        <begin position="107"/>
        <end position="132"/>
    </location>
</feature>
<dbReference type="InterPro" id="IPR036259">
    <property type="entry name" value="MFS_trans_sf"/>
</dbReference>
<dbReference type="SUPFAM" id="SSF103473">
    <property type="entry name" value="MFS general substrate transporter"/>
    <property type="match status" value="1"/>
</dbReference>
<dbReference type="Gene3D" id="1.20.1250.20">
    <property type="entry name" value="MFS general substrate transporter like domains"/>
    <property type="match status" value="1"/>
</dbReference>
<dbReference type="PANTHER" id="PTHR23501:SF197">
    <property type="entry name" value="COMD"/>
    <property type="match status" value="1"/>
</dbReference>
<sequence length="148" mass="15622">MVPLAVAGMIISGTGMGIAMPTFTVAVQNTVRRTELGTVTAASHLFRSIGGVFGSALTGNIVLTDLSHRLADLLPPGAPAKIDPGQVLGRLMQMPGDPRLSLLKHAFSLSITHGFFIGAILLTGGLMASLFLEDRELKARWDDQPAME</sequence>
<evidence type="ECO:0000256" key="3">
    <source>
        <dbReference type="ARBA" id="ARBA00022989"/>
    </source>
</evidence>
<evidence type="ECO:0000256" key="4">
    <source>
        <dbReference type="ARBA" id="ARBA00023136"/>
    </source>
</evidence>
<reference evidence="6 7" key="1">
    <citation type="submission" date="2018-10" db="EMBL/GenBank/DDBJ databases">
        <authorList>
            <person name="Grouzdev D.S."/>
            <person name="Krutkina M.S."/>
            <person name="Tourova T.P."/>
            <person name="Nazina T.N."/>
        </authorList>
    </citation>
    <scope>NUCLEOTIDE SEQUENCE [LARGE SCALE GENOMIC DNA]</scope>
    <source>
        <strain evidence="6 7">435</strain>
    </source>
</reference>